<dbReference type="PANTHER" id="PTHR43798">
    <property type="entry name" value="MONOACYLGLYCEROL LIPASE"/>
    <property type="match status" value="1"/>
</dbReference>
<dbReference type="EMBL" id="JAKLWS010000007">
    <property type="protein sequence ID" value="MCG2588411.1"/>
    <property type="molecule type" value="Genomic_DNA"/>
</dbReference>
<keyword evidence="1 3" id="KW-0378">Hydrolase</keyword>
<proteinExistence type="predicted"/>
<dbReference type="SUPFAM" id="SSF53474">
    <property type="entry name" value="alpha/beta-Hydrolases"/>
    <property type="match status" value="1"/>
</dbReference>
<keyword evidence="4" id="KW-1185">Reference proteome</keyword>
<evidence type="ECO:0000256" key="1">
    <source>
        <dbReference type="ARBA" id="ARBA00022801"/>
    </source>
</evidence>
<dbReference type="Pfam" id="PF00561">
    <property type="entry name" value="Abhydrolase_1"/>
    <property type="match status" value="1"/>
</dbReference>
<dbReference type="PANTHER" id="PTHR43798:SF31">
    <property type="entry name" value="AB HYDROLASE SUPERFAMILY PROTEIN YCLE"/>
    <property type="match status" value="1"/>
</dbReference>
<dbReference type="Proteomes" id="UP001165366">
    <property type="component" value="Unassembled WGS sequence"/>
</dbReference>
<organism evidence="3 4">
    <name type="scientific">Rhodohalobacter sulfatireducens</name>
    <dbReference type="NCBI Taxonomy" id="2911366"/>
    <lineage>
        <taxon>Bacteria</taxon>
        <taxon>Pseudomonadati</taxon>
        <taxon>Balneolota</taxon>
        <taxon>Balneolia</taxon>
        <taxon>Balneolales</taxon>
        <taxon>Balneolaceae</taxon>
        <taxon>Rhodohalobacter</taxon>
    </lineage>
</organism>
<dbReference type="RefSeq" id="WP_237853253.1">
    <property type="nucleotide sequence ID" value="NZ_JAKLWS010000007.1"/>
</dbReference>
<accession>A0ABS9KC45</accession>
<feature type="domain" description="AB hydrolase-1" evidence="2">
    <location>
        <begin position="22"/>
        <end position="250"/>
    </location>
</feature>
<gene>
    <name evidence="3" type="ORF">L6773_07545</name>
</gene>
<protein>
    <submittedName>
        <fullName evidence="3">Alpha/beta hydrolase</fullName>
    </submittedName>
</protein>
<dbReference type="Gene3D" id="3.40.50.1820">
    <property type="entry name" value="alpha/beta hydrolase"/>
    <property type="match status" value="1"/>
</dbReference>
<sequence>MNPNFFETKKGKLAWYSTGTGKPLLHLHGWGSDSKVMMPMAKQLQDVRKSYLVDFPGFGNSPEPTSAWGIDDFADIIESFVDEKFQETSFDLIVHSFGARIAIKLLTRPRVSSKIDKVVFTGAAGLKPKRSISFYLKKYTAKTLKLPFNLLPTNLREKGLKNLRETALWKSLGSSDYQRLSGVIRETFVACVNDHLDHLVPQINHEVLLIWGTSDVATPLEQGKRFNTLLQESALIEIEGGGHYAFLDKPKQFASILRAYFKPGEKS</sequence>
<dbReference type="GO" id="GO:0016787">
    <property type="term" value="F:hydrolase activity"/>
    <property type="evidence" value="ECO:0007669"/>
    <property type="project" value="UniProtKB-KW"/>
</dbReference>
<dbReference type="InterPro" id="IPR029058">
    <property type="entry name" value="AB_hydrolase_fold"/>
</dbReference>
<reference evidence="3" key="2">
    <citation type="submission" date="2024-05" db="EMBL/GenBank/DDBJ databases">
        <title>Rhodohalobacter halophilus gen. nov., sp. nov., a moderately halophilic member of the family Balneolaceae.</title>
        <authorList>
            <person name="Xia J."/>
        </authorList>
    </citation>
    <scope>NUCLEOTIDE SEQUENCE</scope>
    <source>
        <strain evidence="3">WB101</strain>
    </source>
</reference>
<comment type="caution">
    <text evidence="3">The sequence shown here is derived from an EMBL/GenBank/DDBJ whole genome shotgun (WGS) entry which is preliminary data.</text>
</comment>
<evidence type="ECO:0000313" key="4">
    <source>
        <dbReference type="Proteomes" id="UP001165366"/>
    </source>
</evidence>
<evidence type="ECO:0000313" key="3">
    <source>
        <dbReference type="EMBL" id="MCG2588411.1"/>
    </source>
</evidence>
<reference evidence="3" key="1">
    <citation type="submission" date="2022-01" db="EMBL/GenBank/DDBJ databases">
        <authorList>
            <person name="Wang Y."/>
        </authorList>
    </citation>
    <scope>NUCLEOTIDE SEQUENCE</scope>
    <source>
        <strain evidence="3">WB101</strain>
    </source>
</reference>
<dbReference type="InterPro" id="IPR050266">
    <property type="entry name" value="AB_hydrolase_sf"/>
</dbReference>
<dbReference type="InterPro" id="IPR000073">
    <property type="entry name" value="AB_hydrolase_1"/>
</dbReference>
<name>A0ABS9KC45_9BACT</name>
<evidence type="ECO:0000259" key="2">
    <source>
        <dbReference type="Pfam" id="PF00561"/>
    </source>
</evidence>